<dbReference type="EMBL" id="JABJRC010000001">
    <property type="protein sequence ID" value="NOL39001.1"/>
    <property type="molecule type" value="Genomic_DNA"/>
</dbReference>
<dbReference type="EMBL" id="JACHKF010000001">
    <property type="protein sequence ID" value="MBB6568407.1"/>
    <property type="molecule type" value="Genomic_DNA"/>
</dbReference>
<dbReference type="AlphaFoldDB" id="A0A7Y4KWK5"/>
<accession>A0A7Y4KWK5</accession>
<dbReference type="Proteomes" id="UP000553957">
    <property type="component" value="Unassembled WGS sequence"/>
</dbReference>
<gene>
    <name evidence="1" type="ORF">HNR71_004044</name>
    <name evidence="2" type="ORF">HPO96_01960</name>
</gene>
<reference evidence="1 4" key="2">
    <citation type="submission" date="2020-08" db="EMBL/GenBank/DDBJ databases">
        <title>Sequencing the genomes of 1000 actinobacteria strains.</title>
        <authorList>
            <person name="Klenk H.-P."/>
        </authorList>
    </citation>
    <scope>NUCLEOTIDE SEQUENCE [LARGE SCALE GENOMIC DNA]</scope>
    <source>
        <strain evidence="1 4">DSM 15626</strain>
    </source>
</reference>
<proteinExistence type="predicted"/>
<dbReference type="RefSeq" id="WP_171670471.1">
    <property type="nucleotide sequence ID" value="NZ_BAAAGT010000007.1"/>
</dbReference>
<protein>
    <submittedName>
        <fullName evidence="2">Uncharacterized protein</fullName>
    </submittedName>
</protein>
<evidence type="ECO:0000313" key="4">
    <source>
        <dbReference type="Proteomes" id="UP000553957"/>
    </source>
</evidence>
<reference evidence="2 3" key="1">
    <citation type="submission" date="2020-05" db="EMBL/GenBank/DDBJ databases">
        <title>Genome sequence of Kribbella sandramycini ATCC 39419.</title>
        <authorList>
            <person name="Maclea K.S."/>
            <person name="Fair J.L."/>
        </authorList>
    </citation>
    <scope>NUCLEOTIDE SEQUENCE [LARGE SCALE GENOMIC DNA]</scope>
    <source>
        <strain evidence="2 3">ATCC 39419</strain>
    </source>
</reference>
<evidence type="ECO:0000313" key="2">
    <source>
        <dbReference type="EMBL" id="NOL39001.1"/>
    </source>
</evidence>
<keyword evidence="3" id="KW-1185">Reference proteome</keyword>
<sequence>MQSHHDLPNGDRLWISAPDTVAAALPGIVELFRSGESEEVFFGNQRPEGAVISFARWHEYESLKAEAAADLVDEQRFRENLPPADRTPYEPRTPGAVLDPGAARDAVLHLGPAPVFIGADDRPEGVVISFDTWLDCEQVKADAEADRRRYDLVRERLADADDPTKWISFEDMMAEFGLDPDADDLEPPKGHQPS</sequence>
<name>A0A7Y4KWK5_9ACTN</name>
<dbReference type="Proteomes" id="UP000534306">
    <property type="component" value="Unassembled WGS sequence"/>
</dbReference>
<comment type="caution">
    <text evidence="2">The sequence shown here is derived from an EMBL/GenBank/DDBJ whole genome shotgun (WGS) entry which is preliminary data.</text>
</comment>
<evidence type="ECO:0000313" key="3">
    <source>
        <dbReference type="Proteomes" id="UP000534306"/>
    </source>
</evidence>
<evidence type="ECO:0000313" key="1">
    <source>
        <dbReference type="EMBL" id="MBB6568407.1"/>
    </source>
</evidence>
<organism evidence="2 3">
    <name type="scientific">Kribbella sandramycini</name>
    <dbReference type="NCBI Taxonomy" id="60450"/>
    <lineage>
        <taxon>Bacteria</taxon>
        <taxon>Bacillati</taxon>
        <taxon>Actinomycetota</taxon>
        <taxon>Actinomycetes</taxon>
        <taxon>Propionibacteriales</taxon>
        <taxon>Kribbellaceae</taxon>
        <taxon>Kribbella</taxon>
    </lineage>
</organism>